<dbReference type="InterPro" id="IPR019874">
    <property type="entry name" value="RF_methyltr_PrmC"/>
</dbReference>
<name>A0A1N7G7R0_9RHOB</name>
<dbReference type="GO" id="GO:0003676">
    <property type="term" value="F:nucleic acid binding"/>
    <property type="evidence" value="ECO:0007669"/>
    <property type="project" value="InterPro"/>
</dbReference>
<comment type="function">
    <text evidence="5">Methylates the class 1 translation termination release factors RF1/PrfA and RF2/PrfB on the glutamine residue of the universally conserved GGQ motif.</text>
</comment>
<dbReference type="PROSITE" id="PS00092">
    <property type="entry name" value="N6_MTASE"/>
    <property type="match status" value="1"/>
</dbReference>
<dbReference type="EC" id="2.1.1.297" evidence="5"/>
<evidence type="ECO:0000256" key="1">
    <source>
        <dbReference type="ARBA" id="ARBA00022603"/>
    </source>
</evidence>
<comment type="catalytic activity">
    <reaction evidence="4 5">
        <text>L-glutaminyl-[peptide chain release factor] + S-adenosyl-L-methionine = N(5)-methyl-L-glutaminyl-[peptide chain release factor] + S-adenosyl-L-homocysteine + H(+)</text>
        <dbReference type="Rhea" id="RHEA:42896"/>
        <dbReference type="Rhea" id="RHEA-COMP:10271"/>
        <dbReference type="Rhea" id="RHEA-COMP:10272"/>
        <dbReference type="ChEBI" id="CHEBI:15378"/>
        <dbReference type="ChEBI" id="CHEBI:30011"/>
        <dbReference type="ChEBI" id="CHEBI:57856"/>
        <dbReference type="ChEBI" id="CHEBI:59789"/>
        <dbReference type="ChEBI" id="CHEBI:61891"/>
        <dbReference type="EC" id="2.1.1.297"/>
    </reaction>
</comment>
<dbReference type="Pfam" id="PF17827">
    <property type="entry name" value="PrmC_N"/>
    <property type="match status" value="1"/>
</dbReference>
<dbReference type="GO" id="GO:0032259">
    <property type="term" value="P:methylation"/>
    <property type="evidence" value="ECO:0007669"/>
    <property type="project" value="UniProtKB-KW"/>
</dbReference>
<feature type="binding site" evidence="5">
    <location>
        <position position="139"/>
    </location>
    <ligand>
        <name>S-adenosyl-L-methionine</name>
        <dbReference type="ChEBI" id="CHEBI:59789"/>
    </ligand>
</feature>
<evidence type="ECO:0000313" key="8">
    <source>
        <dbReference type="EMBL" id="SIS08641.1"/>
    </source>
</evidence>
<keyword evidence="2 5" id="KW-0808">Transferase</keyword>
<dbReference type="HAMAP" id="MF_02126">
    <property type="entry name" value="RF_methyltr_PrmC"/>
    <property type="match status" value="1"/>
</dbReference>
<evidence type="ECO:0000259" key="7">
    <source>
        <dbReference type="Pfam" id="PF17827"/>
    </source>
</evidence>
<dbReference type="NCBIfam" id="TIGR00536">
    <property type="entry name" value="hemK_fam"/>
    <property type="match status" value="1"/>
</dbReference>
<feature type="binding site" evidence="5">
    <location>
        <begin position="116"/>
        <end position="120"/>
    </location>
    <ligand>
        <name>S-adenosyl-L-methionine</name>
        <dbReference type="ChEBI" id="CHEBI:59789"/>
    </ligand>
</feature>
<evidence type="ECO:0000256" key="3">
    <source>
        <dbReference type="ARBA" id="ARBA00022691"/>
    </source>
</evidence>
<evidence type="ECO:0000259" key="6">
    <source>
        <dbReference type="Pfam" id="PF05175"/>
    </source>
</evidence>
<feature type="binding site" evidence="5">
    <location>
        <position position="182"/>
    </location>
    <ligand>
        <name>S-adenosyl-L-methionine</name>
        <dbReference type="ChEBI" id="CHEBI:59789"/>
    </ligand>
</feature>
<comment type="similarity">
    <text evidence="5">Belongs to the protein N5-glutamine methyltransferase family. PrmC subfamily.</text>
</comment>
<sequence>MNLRAALGLGTSALTEGGLEGAGRDARRLLAHAAGIAPDRVMLHLEDELSEEDERRFWAHVQARLDRRPVAQIIGARLFFKRNFIVTEDVLDPRPETETLIVEALGDGFDQVLDLGTGSGCILLTLLAERPGATGIGADISAAALEVARRNADALDVAPRAALVQSDWFDAVGGVFDLIVSNPPYIAEAEMSALAPELAFEPRQALTDGANGLSAYRTIAAGAPAHLGPGGRLMVEIGWRQGDAVAAMFRSAGLVDVQIRTDLDGRDRVVMGRMSA</sequence>
<feature type="binding site" evidence="5">
    <location>
        <begin position="182"/>
        <end position="185"/>
    </location>
    <ligand>
        <name>substrate</name>
    </ligand>
</feature>
<dbReference type="PANTHER" id="PTHR18895">
    <property type="entry name" value="HEMK METHYLTRANSFERASE"/>
    <property type="match status" value="1"/>
</dbReference>
<dbReference type="InterPro" id="IPR007848">
    <property type="entry name" value="Small_mtfrase_dom"/>
</dbReference>
<dbReference type="InterPro" id="IPR002052">
    <property type="entry name" value="DNA_methylase_N6_adenine_CS"/>
</dbReference>
<keyword evidence="1 5" id="KW-0489">Methyltransferase</keyword>
<dbReference type="PANTHER" id="PTHR18895:SF74">
    <property type="entry name" value="MTRF1L RELEASE FACTOR GLUTAMINE METHYLTRANSFERASE"/>
    <property type="match status" value="1"/>
</dbReference>
<feature type="binding site" evidence="5">
    <location>
        <position position="168"/>
    </location>
    <ligand>
        <name>S-adenosyl-L-methionine</name>
        <dbReference type="ChEBI" id="CHEBI:59789"/>
    </ligand>
</feature>
<proteinExistence type="inferred from homology"/>
<evidence type="ECO:0000256" key="5">
    <source>
        <dbReference type="HAMAP-Rule" id="MF_02126"/>
    </source>
</evidence>
<dbReference type="Proteomes" id="UP000186019">
    <property type="component" value="Unassembled WGS sequence"/>
</dbReference>
<dbReference type="Gene3D" id="1.10.8.10">
    <property type="entry name" value="DNA helicase RuvA subunit, C-terminal domain"/>
    <property type="match status" value="1"/>
</dbReference>
<dbReference type="GO" id="GO:0102559">
    <property type="term" value="F:peptide chain release factor N(5)-glutamine methyltransferase activity"/>
    <property type="evidence" value="ECO:0007669"/>
    <property type="project" value="UniProtKB-EC"/>
</dbReference>
<organism evidence="8 9">
    <name type="scientific">Roseovarius nanhaiticus</name>
    <dbReference type="NCBI Taxonomy" id="573024"/>
    <lineage>
        <taxon>Bacteria</taxon>
        <taxon>Pseudomonadati</taxon>
        <taxon>Pseudomonadota</taxon>
        <taxon>Alphaproteobacteria</taxon>
        <taxon>Rhodobacterales</taxon>
        <taxon>Roseobacteraceae</taxon>
        <taxon>Roseovarius</taxon>
    </lineage>
</organism>
<keyword evidence="3 5" id="KW-0949">S-adenosyl-L-methionine</keyword>
<protein>
    <recommendedName>
        <fullName evidence="5">Release factor glutamine methyltransferase</fullName>
        <shortName evidence="5">RF MTase</shortName>
        <ecNumber evidence="5">2.1.1.297</ecNumber>
    </recommendedName>
    <alternativeName>
        <fullName evidence="5">N5-glutamine methyltransferase PrmC</fullName>
    </alternativeName>
    <alternativeName>
        <fullName evidence="5">Protein-(glutamine-N5) MTase PrmC</fullName>
    </alternativeName>
    <alternativeName>
        <fullName evidence="5">Protein-glutamine N-methyltransferase PrmC</fullName>
    </alternativeName>
</protein>
<keyword evidence="9" id="KW-1185">Reference proteome</keyword>
<feature type="domain" description="Methyltransferase small" evidence="6">
    <location>
        <begin position="100"/>
        <end position="208"/>
    </location>
</feature>
<dbReference type="STRING" id="573024.SAMN05216208_0381"/>
<dbReference type="EMBL" id="FTNV01000001">
    <property type="protein sequence ID" value="SIS08641.1"/>
    <property type="molecule type" value="Genomic_DNA"/>
</dbReference>
<dbReference type="NCBIfam" id="TIGR03534">
    <property type="entry name" value="RF_mod_PrmC"/>
    <property type="match status" value="1"/>
</dbReference>
<evidence type="ECO:0000313" key="9">
    <source>
        <dbReference type="Proteomes" id="UP000186019"/>
    </source>
</evidence>
<evidence type="ECO:0000256" key="4">
    <source>
        <dbReference type="ARBA" id="ARBA00048391"/>
    </source>
</evidence>
<dbReference type="CDD" id="cd02440">
    <property type="entry name" value="AdoMet_MTases"/>
    <property type="match status" value="1"/>
</dbReference>
<feature type="domain" description="Release factor glutamine methyltransferase N-terminal" evidence="7">
    <location>
        <begin position="6"/>
        <end position="75"/>
    </location>
</feature>
<dbReference type="InterPro" id="IPR029063">
    <property type="entry name" value="SAM-dependent_MTases_sf"/>
</dbReference>
<dbReference type="AlphaFoldDB" id="A0A1N7G7R0"/>
<gene>
    <name evidence="5" type="primary">prmC</name>
    <name evidence="8" type="ORF">SAMN05421666_1755</name>
</gene>
<dbReference type="Gene3D" id="3.40.50.150">
    <property type="entry name" value="Vaccinia Virus protein VP39"/>
    <property type="match status" value="1"/>
</dbReference>
<dbReference type="Pfam" id="PF05175">
    <property type="entry name" value="MTS"/>
    <property type="match status" value="1"/>
</dbReference>
<accession>A0A1N7G7R0</accession>
<dbReference type="InterPro" id="IPR050320">
    <property type="entry name" value="N5-glutamine_MTase"/>
</dbReference>
<dbReference type="InterPro" id="IPR004556">
    <property type="entry name" value="HemK-like"/>
</dbReference>
<reference evidence="8 9" key="1">
    <citation type="submission" date="2017-01" db="EMBL/GenBank/DDBJ databases">
        <authorList>
            <person name="Mah S.A."/>
            <person name="Swanson W.J."/>
            <person name="Moy G.W."/>
            <person name="Vacquier V.D."/>
        </authorList>
    </citation>
    <scope>NUCLEOTIDE SEQUENCE [LARGE SCALE GENOMIC DNA]</scope>
    <source>
        <strain evidence="8 9">DSM 29590</strain>
    </source>
</reference>
<dbReference type="SUPFAM" id="SSF53335">
    <property type="entry name" value="S-adenosyl-L-methionine-dependent methyltransferases"/>
    <property type="match status" value="1"/>
</dbReference>
<dbReference type="OrthoDB" id="9800643at2"/>
<dbReference type="InterPro" id="IPR040758">
    <property type="entry name" value="PrmC_N"/>
</dbReference>
<evidence type="ECO:0000256" key="2">
    <source>
        <dbReference type="ARBA" id="ARBA00022679"/>
    </source>
</evidence>